<keyword evidence="3" id="KW-1133">Transmembrane helix</keyword>
<keyword evidence="3" id="KW-0812">Transmembrane</keyword>
<proteinExistence type="predicted"/>
<feature type="transmembrane region" description="Helical" evidence="3">
    <location>
        <begin position="64"/>
        <end position="84"/>
    </location>
</feature>
<evidence type="ECO:0000313" key="4">
    <source>
        <dbReference type="EMBL" id="ANP37718.1"/>
    </source>
</evidence>
<evidence type="ECO:0000313" key="5">
    <source>
        <dbReference type="Proteomes" id="UP000092565"/>
    </source>
</evidence>
<keyword evidence="3" id="KW-0472">Membrane</keyword>
<accession>A0A1B0ZUE9</accession>
<keyword evidence="5" id="KW-1185">Reference proteome</keyword>
<feature type="coiled-coil region" evidence="1">
    <location>
        <begin position="501"/>
        <end position="610"/>
    </location>
</feature>
<feature type="transmembrane region" description="Helical" evidence="3">
    <location>
        <begin position="158"/>
        <end position="177"/>
    </location>
</feature>
<gene>
    <name evidence="4" type="ORF">JL2886_02832</name>
</gene>
<feature type="compositionally biased region" description="Gly residues" evidence="2">
    <location>
        <begin position="665"/>
        <end position="711"/>
    </location>
</feature>
<name>A0A1B0ZUE9_9RHOB</name>
<organism evidence="4 5">
    <name type="scientific">Phaeobacter gallaeciensis</name>
    <dbReference type="NCBI Taxonomy" id="60890"/>
    <lineage>
        <taxon>Bacteria</taxon>
        <taxon>Pseudomonadati</taxon>
        <taxon>Pseudomonadota</taxon>
        <taxon>Alphaproteobacteria</taxon>
        <taxon>Rhodobacterales</taxon>
        <taxon>Roseobacteraceae</taxon>
        <taxon>Phaeobacter</taxon>
    </lineage>
</organism>
<keyword evidence="1" id="KW-0175">Coiled coil</keyword>
<reference evidence="4 5" key="1">
    <citation type="submission" date="2016-04" db="EMBL/GenBank/DDBJ databases">
        <authorList>
            <person name="Evans L.H."/>
            <person name="Alamgir A."/>
            <person name="Owens N."/>
            <person name="Weber N.D."/>
            <person name="Virtaneva K."/>
            <person name="Barbian K."/>
            <person name="Babar A."/>
            <person name="Rosenke K."/>
        </authorList>
    </citation>
    <scope>NUCLEOTIDE SEQUENCE [LARGE SCALE GENOMIC DNA]</scope>
    <source>
        <strain evidence="4 5">JL2886</strain>
    </source>
</reference>
<dbReference type="Proteomes" id="UP000092565">
    <property type="component" value="Chromosome"/>
</dbReference>
<evidence type="ECO:0000256" key="3">
    <source>
        <dbReference type="SAM" id="Phobius"/>
    </source>
</evidence>
<dbReference type="EMBL" id="CP015124">
    <property type="protein sequence ID" value="ANP37718.1"/>
    <property type="molecule type" value="Genomic_DNA"/>
</dbReference>
<feature type="compositionally biased region" description="Low complexity" evidence="2">
    <location>
        <begin position="797"/>
        <end position="816"/>
    </location>
</feature>
<protein>
    <submittedName>
        <fullName evidence="4">ATPase</fullName>
    </submittedName>
</protein>
<feature type="transmembrane region" description="Helical" evidence="3">
    <location>
        <begin position="34"/>
        <end position="52"/>
    </location>
</feature>
<dbReference type="RefSeq" id="WP_065272497.1">
    <property type="nucleotide sequence ID" value="NZ_CP015124.1"/>
</dbReference>
<feature type="compositionally biased region" description="Basic and acidic residues" evidence="2">
    <location>
        <begin position="743"/>
        <end position="757"/>
    </location>
</feature>
<dbReference type="NCBIfam" id="TIGR02302">
    <property type="entry name" value="aProt_lowcomp"/>
    <property type="match status" value="1"/>
</dbReference>
<evidence type="ECO:0000256" key="1">
    <source>
        <dbReference type="SAM" id="Coils"/>
    </source>
</evidence>
<sequence length="879" mass="94959">MAASDAAFPKADPRLKPLRWPLRLTRAGMIAEQLLRALWPAASVLMLALAAVMLGLHDELPVELVWSGAVLSALALGLALIWGIKRFSWPSHASALARLDATLPGRPVSALLDSQAIGASDPASAALWQAHQRRMATAARQARAPSPNLKIAAADPFALRYMALLALVVALVFGSFWRVSSLSGMTPGAASAMNGPTWEGWIAPPRYTGLPVLYLNDQPAGELTLPEGSQITLRFYGEIGALTLDETVSARTGELPPATDPQQEFEVRQEGQLAIAGQGGRDWQVTVTPDAPPAVAVAGAPDLGPEGALNLPFAAQDDYGVVGGTVRISLDLAALDRRHGLQIDPDPREDIVLDLPLPLTGGRSDFTERLIEDFSQHPWANLPVTYTFTAQDAAGQSGTAAPFGAPLTARRFFDPLAASVAEQRRDILWARANAPRVAQILRAVSHRPDGIFRDAGSYLRLRGILRRLESHLAAGALTSPAQEDIAAALWDLAIALEEGDVGDALERMKRAQERLSQAMREGASDQEIARLMQELREATDDYLRQLQRQAEQNGEMMEPGEMPEDMMQLSQDDLQAMMDRIQELMEQGRMAEAEQALREFQQMMENMRMTRGQQGQQGGDQGRQAMEGLAETLREQQGLSDQAFRDLQEQFNSDAQRGQSQGNEGRNGGQGRGQSHDGTGGTGEGGEQSGQQQGGGGDPGQSQPGQGGSGADGNPSAGDLAQRQQALRNELERQRDGLPFGGEEGRNARDALDRAGRAMEGAEESLRNGDLAEAIDQQSDAMEALREGMRSLGEAMAQRQQPGQNQGQQGQAQPNGSAEGLDPLGRASGMDNGDRGAVPDRGSAHGRAWDLLEEIRRRSQDRSRSEEERNYLQRLFDRF</sequence>
<dbReference type="PATRIC" id="fig|60890.4.peg.2758"/>
<evidence type="ECO:0000256" key="2">
    <source>
        <dbReference type="SAM" id="MobiDB-lite"/>
    </source>
</evidence>
<dbReference type="AlphaFoldDB" id="A0A1B0ZUE9"/>
<dbReference type="InterPro" id="IPR012683">
    <property type="entry name" value="CHP02302_TM"/>
</dbReference>
<dbReference type="Pfam" id="PF13779">
    <property type="entry name" value="DUF4175"/>
    <property type="match status" value="1"/>
</dbReference>
<feature type="region of interest" description="Disordered" evidence="2">
    <location>
        <begin position="652"/>
        <end position="849"/>
    </location>
</feature>